<dbReference type="PANTHER" id="PTHR47893">
    <property type="entry name" value="REGULATORY PROTEIN PCHR"/>
    <property type="match status" value="1"/>
</dbReference>
<organism evidence="5 6">
    <name type="scientific">Flavobacterium muglaense</name>
    <dbReference type="NCBI Taxonomy" id="2764716"/>
    <lineage>
        <taxon>Bacteria</taxon>
        <taxon>Pseudomonadati</taxon>
        <taxon>Bacteroidota</taxon>
        <taxon>Flavobacteriia</taxon>
        <taxon>Flavobacteriales</taxon>
        <taxon>Flavobacteriaceae</taxon>
        <taxon>Flavobacterium</taxon>
    </lineage>
</organism>
<dbReference type="InterPro" id="IPR053142">
    <property type="entry name" value="PchR_regulatory_protein"/>
</dbReference>
<dbReference type="PROSITE" id="PS01124">
    <property type="entry name" value="HTH_ARAC_FAMILY_2"/>
    <property type="match status" value="1"/>
</dbReference>
<evidence type="ECO:0000313" key="5">
    <source>
        <dbReference type="EMBL" id="MBC5844853.1"/>
    </source>
</evidence>
<dbReference type="SUPFAM" id="SSF46689">
    <property type="entry name" value="Homeodomain-like"/>
    <property type="match status" value="1"/>
</dbReference>
<keyword evidence="3" id="KW-0804">Transcription</keyword>
<dbReference type="EMBL" id="JACRUL010000023">
    <property type="protein sequence ID" value="MBC5844853.1"/>
    <property type="molecule type" value="Genomic_DNA"/>
</dbReference>
<dbReference type="AlphaFoldDB" id="A0A923N3A5"/>
<dbReference type="InterPro" id="IPR009057">
    <property type="entry name" value="Homeodomain-like_sf"/>
</dbReference>
<evidence type="ECO:0000256" key="3">
    <source>
        <dbReference type="ARBA" id="ARBA00023163"/>
    </source>
</evidence>
<evidence type="ECO:0000256" key="1">
    <source>
        <dbReference type="ARBA" id="ARBA00023015"/>
    </source>
</evidence>
<sequence>MILSKWFQFIAPNFKFYRDGFFEFPFVANTPELFIESTIKSPGSKHIAKEQLVVRNNPFIKGSMRYRKIDEGLWLTITNVEFKHDSVIKSVYAPDIPSDHYSVTFSVFESEVQLNNVFIDKMPFQNKFWAFKKPGVDVGACFYKGSKCLFYIYYISPSWLQEHIPLNQLDRNLPFKKFLDSDKGFVSYQDIVPNAVKLSQEILDTFKTFGTDILNKTVLKAQSLSLLTSFFKHVFADNRDDDYQEKGSVDYKKIAKCELLITTNLSKPFMGIDALAEQLHISTSKLKTDFKSVYGTSILQYIIDKKMELALQLLENTGMQVKQIALQVGYDSPSKFSAAFKKKHEKLPSELRPE</sequence>
<reference evidence="5 6" key="1">
    <citation type="submission" date="2020-08" db="EMBL/GenBank/DDBJ databases">
        <title>Description of novel Flavobacterium F-392 isolate.</title>
        <authorList>
            <person name="Saticioglu I.B."/>
            <person name="Duman M."/>
            <person name="Altun S."/>
        </authorList>
    </citation>
    <scope>NUCLEOTIDE SEQUENCE [LARGE SCALE GENOMIC DNA]</scope>
    <source>
        <strain evidence="5 6">F-392</strain>
    </source>
</reference>
<proteinExistence type="predicted"/>
<dbReference type="Pfam" id="PF12833">
    <property type="entry name" value="HTH_18"/>
    <property type="match status" value="1"/>
</dbReference>
<dbReference type="RefSeq" id="WP_187018730.1">
    <property type="nucleotide sequence ID" value="NZ_JACRUK010000023.1"/>
</dbReference>
<comment type="caution">
    <text evidence="5">The sequence shown here is derived from an EMBL/GenBank/DDBJ whole genome shotgun (WGS) entry which is preliminary data.</text>
</comment>
<dbReference type="InterPro" id="IPR018062">
    <property type="entry name" value="HTH_AraC-typ_CS"/>
</dbReference>
<dbReference type="GO" id="GO:0043565">
    <property type="term" value="F:sequence-specific DNA binding"/>
    <property type="evidence" value="ECO:0007669"/>
    <property type="project" value="InterPro"/>
</dbReference>
<protein>
    <submittedName>
        <fullName evidence="5">Helix-turn-helix transcriptional regulator</fullName>
    </submittedName>
</protein>
<dbReference type="PROSITE" id="PS00041">
    <property type="entry name" value="HTH_ARAC_FAMILY_1"/>
    <property type="match status" value="1"/>
</dbReference>
<keyword evidence="1" id="KW-0805">Transcription regulation</keyword>
<gene>
    <name evidence="5" type="ORF">H8R25_10435</name>
</gene>
<dbReference type="Gene3D" id="1.10.10.60">
    <property type="entry name" value="Homeodomain-like"/>
    <property type="match status" value="1"/>
</dbReference>
<dbReference type="SMART" id="SM00342">
    <property type="entry name" value="HTH_ARAC"/>
    <property type="match status" value="1"/>
</dbReference>
<dbReference type="Proteomes" id="UP000641454">
    <property type="component" value="Unassembled WGS sequence"/>
</dbReference>
<dbReference type="InterPro" id="IPR018060">
    <property type="entry name" value="HTH_AraC"/>
</dbReference>
<dbReference type="PANTHER" id="PTHR47893:SF1">
    <property type="entry name" value="REGULATORY PROTEIN PCHR"/>
    <property type="match status" value="1"/>
</dbReference>
<evidence type="ECO:0000313" key="6">
    <source>
        <dbReference type="Proteomes" id="UP000641454"/>
    </source>
</evidence>
<accession>A0A923N3A5</accession>
<evidence type="ECO:0000259" key="4">
    <source>
        <dbReference type="PROSITE" id="PS01124"/>
    </source>
</evidence>
<dbReference type="GO" id="GO:0003700">
    <property type="term" value="F:DNA-binding transcription factor activity"/>
    <property type="evidence" value="ECO:0007669"/>
    <property type="project" value="InterPro"/>
</dbReference>
<feature type="domain" description="HTH araC/xylS-type" evidence="4">
    <location>
        <begin position="255"/>
        <end position="354"/>
    </location>
</feature>
<name>A0A923N3A5_9FLAO</name>
<keyword evidence="2" id="KW-0238">DNA-binding</keyword>
<evidence type="ECO:0000256" key="2">
    <source>
        <dbReference type="ARBA" id="ARBA00023125"/>
    </source>
</evidence>
<keyword evidence="6" id="KW-1185">Reference proteome</keyword>